<dbReference type="AlphaFoldDB" id="A0A915JYG2"/>
<organism evidence="1 2">
    <name type="scientific">Romanomermis culicivorax</name>
    <name type="common">Nematode worm</name>
    <dbReference type="NCBI Taxonomy" id="13658"/>
    <lineage>
        <taxon>Eukaryota</taxon>
        <taxon>Metazoa</taxon>
        <taxon>Ecdysozoa</taxon>
        <taxon>Nematoda</taxon>
        <taxon>Enoplea</taxon>
        <taxon>Dorylaimia</taxon>
        <taxon>Mermithida</taxon>
        <taxon>Mermithoidea</taxon>
        <taxon>Mermithidae</taxon>
        <taxon>Romanomermis</taxon>
    </lineage>
</organism>
<keyword evidence="1" id="KW-1185">Reference proteome</keyword>
<dbReference type="WBParaSite" id="nRc.2.0.1.t31039-RA">
    <property type="protein sequence ID" value="nRc.2.0.1.t31039-RA"/>
    <property type="gene ID" value="nRc.2.0.1.g31039"/>
</dbReference>
<reference evidence="2" key="1">
    <citation type="submission" date="2022-11" db="UniProtKB">
        <authorList>
            <consortium name="WormBaseParasite"/>
        </authorList>
    </citation>
    <scope>IDENTIFICATION</scope>
</reference>
<evidence type="ECO:0000313" key="2">
    <source>
        <dbReference type="WBParaSite" id="nRc.2.0.1.t31039-RA"/>
    </source>
</evidence>
<protein>
    <submittedName>
        <fullName evidence="2">Uncharacterized protein</fullName>
    </submittedName>
</protein>
<evidence type="ECO:0000313" key="1">
    <source>
        <dbReference type="Proteomes" id="UP000887565"/>
    </source>
</evidence>
<dbReference type="Proteomes" id="UP000887565">
    <property type="component" value="Unplaced"/>
</dbReference>
<name>A0A915JYG2_ROMCU</name>
<sequence length="160" mass="16745">MKKLYALDEHKIKYKSRMNFGRICRFWLIIYRSEKLFKSYRLFGTIFPIGHTDVRKMSGHLAPKISTDYVTYNKKSKGSCNLPAGTAASGWVVFSGLASGGDGDDISSEPAPTPLSSKNPNVIGGAAAAGATCCGGGASSTRFTAAAAAGGFSACGNGFG</sequence>
<proteinExistence type="predicted"/>
<accession>A0A915JYG2</accession>